<evidence type="ECO:0000313" key="2">
    <source>
        <dbReference type="Proteomes" id="UP000515154"/>
    </source>
</evidence>
<accession>A0A6P7T103</accession>
<gene>
    <name evidence="3" type="primary">LOC115218395</name>
</gene>
<name>A0A6P7T103_9MOLL</name>
<sequence length="241" mass="27251">MKMMNTLIYLALMFYLGTGAVVDTETKISEDAIGDAKFALEEMIAKLETDGMVPDNEAAIDTSNEELTTDVSENDLQNVERMGCRWSGNYGRCCARVRPVPAFCITMTLRRGAITFRLTVGRRTLMSRTFRGRFSKTFNFHLGVVNVGFRISVVSFTRHSVKICFGISYRVFFHHRSKSLGCTTKHFLSNENSPLDDMDDVMMNANSFLASQVIDAEKLSSLEYIDEENQSENPLVWKMNA</sequence>
<keyword evidence="2" id="KW-1185">Reference proteome</keyword>
<feature type="chain" id="PRO_5028414991" evidence="1">
    <location>
        <begin position="20"/>
        <end position="241"/>
    </location>
</feature>
<reference evidence="3" key="1">
    <citation type="submission" date="2025-08" db="UniProtKB">
        <authorList>
            <consortium name="RefSeq"/>
        </authorList>
    </citation>
    <scope>IDENTIFICATION</scope>
</reference>
<evidence type="ECO:0000313" key="3">
    <source>
        <dbReference type="RefSeq" id="XP_029644042.1"/>
    </source>
</evidence>
<dbReference type="AlphaFoldDB" id="A0A6P7T103"/>
<dbReference type="Proteomes" id="UP000515154">
    <property type="component" value="Linkage group LG13"/>
</dbReference>
<feature type="signal peptide" evidence="1">
    <location>
        <begin position="1"/>
        <end position="19"/>
    </location>
</feature>
<proteinExistence type="predicted"/>
<dbReference type="KEGG" id="osn:115218395"/>
<keyword evidence="1" id="KW-0732">Signal</keyword>
<organism evidence="2 3">
    <name type="scientific">Octopus sinensis</name>
    <name type="common">East Asian common octopus</name>
    <dbReference type="NCBI Taxonomy" id="2607531"/>
    <lineage>
        <taxon>Eukaryota</taxon>
        <taxon>Metazoa</taxon>
        <taxon>Spiralia</taxon>
        <taxon>Lophotrochozoa</taxon>
        <taxon>Mollusca</taxon>
        <taxon>Cephalopoda</taxon>
        <taxon>Coleoidea</taxon>
        <taxon>Octopodiformes</taxon>
        <taxon>Octopoda</taxon>
        <taxon>Incirrata</taxon>
        <taxon>Octopodidae</taxon>
        <taxon>Octopus</taxon>
    </lineage>
</organism>
<dbReference type="RefSeq" id="XP_029644042.1">
    <property type="nucleotide sequence ID" value="XM_029788182.2"/>
</dbReference>
<protein>
    <submittedName>
        <fullName evidence="3">Uncharacterized protein LOC115218395</fullName>
    </submittedName>
</protein>
<evidence type="ECO:0000256" key="1">
    <source>
        <dbReference type="SAM" id="SignalP"/>
    </source>
</evidence>